<dbReference type="Proteomes" id="UP000197781">
    <property type="component" value="Chromosome"/>
</dbReference>
<reference evidence="2 3" key="1">
    <citation type="submission" date="2016-11" db="EMBL/GenBank/DDBJ databases">
        <authorList>
            <person name="Jaros S."/>
            <person name="Januszkiewicz K."/>
            <person name="Wedrychowicz H."/>
        </authorList>
    </citation>
    <scope>NUCLEOTIDE SEQUENCE [LARGE SCALE GENOMIC DNA]</scope>
    <source>
        <strain evidence="2 3">NF2</strain>
    </source>
</reference>
<dbReference type="EMBL" id="CP018145">
    <property type="protein sequence ID" value="ASJ53643.1"/>
    <property type="molecule type" value="Genomic_DNA"/>
</dbReference>
<protein>
    <recommendedName>
        <fullName evidence="1">DUF4132 domain-containing protein</fullName>
    </recommendedName>
</protein>
<gene>
    <name evidence="2" type="ORF">BP422_08775</name>
</gene>
<evidence type="ECO:0000313" key="3">
    <source>
        <dbReference type="Proteomes" id="UP000197781"/>
    </source>
</evidence>
<evidence type="ECO:0000313" key="2">
    <source>
        <dbReference type="EMBL" id="ASJ53643.1"/>
    </source>
</evidence>
<dbReference type="RefSeq" id="WP_088907439.1">
    <property type="nucleotide sequence ID" value="NZ_CP018145.1"/>
</dbReference>
<evidence type="ECO:0000259" key="1">
    <source>
        <dbReference type="Pfam" id="PF13569"/>
    </source>
</evidence>
<proteinExistence type="predicted"/>
<dbReference type="Pfam" id="PF13569">
    <property type="entry name" value="DUF4132"/>
    <property type="match status" value="1"/>
</dbReference>
<dbReference type="AlphaFoldDB" id="A0A220MF76"/>
<dbReference type="InterPro" id="IPR025406">
    <property type="entry name" value="DUF4132"/>
</dbReference>
<name>A0A220MF76_9BACL</name>
<sequence>MVLRKTDLNPVTKKFVEEFISASDRNKHLYDQIADYVAGDTDECPAIAEDPRFYSYTVRSEFDKLKKRGEELAFYRAAVLIYKASNRFYDKKNVMDECFLDQIELQGMKDIDDPDIRAKDQKALEAMRKTVEHFGHSLFAEFLLKAAEDYRVSISRDYSSTFDRAEFLLFISYAYTISPSLLEEAKEKLIPIYYYLVTGDTREYIKELHAIAKEVVTMQFSSNNLLTNESLYPSYIKEKKAALREKYYPGEQVKEGSLLNQKHLNRYMELVISLLYFRIHVKGGISAFLNKEEEIDRELHDTLQILFGVCPLDILSEDKRLADLVHMEEPYDLLLGLREHLLSPPTLWEQVKQLVLEDVTKSRRALELASIPMVKGFLYKTLAAEGVDLSDFQPSLEGIIQDALRRAKGSAKLANYLDEKAALEDVLEHVHLEDVQLVRQQMILLSFLPVDHPFIARLIPFMCQYKDKSNRRVGHMCFAHAFQDRLTTIIDHYRKDEAVDIQTLFYQILSIKEMHYYYTDVNEEVYRSLVVANPEMSLAQFDKLDTELRVFVMQTVLAAKETLSDELRNQAILLGLADSSKKVSGLAGAAFLQAKDKELYLHVYQTEKKAKVKEMALDAIRSLENNKEIFQELLTTEKSSKFKTLLQTFIDAEEQGPDASLTHLGNLTDKRKLTRIKWMPLERMPVLRDQDGNELGKEVMEYMLTASIDFPTAPNPLVLDLKPSLQAASVADFTTEVLRTWLDNGAVAKEKWVMPLCVAFGDRRIVDTIGQLIKEWTDYSRGALAADGVRALSFSNDLTALRLIDQIKRTIKNRQVKSAAEEALSMAAANQNISAMELEDRLVTTLGFDASGKQVFDYGDRTFTVKVSNELELEVTNDSTGKAVKNLPAPSAKDDQEKAEQARLTFAQLKKDLKNMVKVQSLRLEESLSKSRYWSTAAWKRLFVENVLMQKFAIGLIWGVYEDGKLVDTFRYMDDGTFNTVDEDEYELADEQLIGLIHPLELDEETLNGWRTQLEDYEITQPFEQLNREAFLPTEEEIKANELLRLPVESYSPTAFAKMMEKFGWVKGTPLDAGYYYEFYKLYDGMVAELKISGASISYWEGMEDVKLEALAFFPNKDAEYKHFYFKPVDRLKLTDIPTRIFSETVYDVMRAAGK</sequence>
<organism evidence="2 3">
    <name type="scientific">Brevibacillus formosus</name>
    <dbReference type="NCBI Taxonomy" id="54913"/>
    <lineage>
        <taxon>Bacteria</taxon>
        <taxon>Bacillati</taxon>
        <taxon>Bacillota</taxon>
        <taxon>Bacilli</taxon>
        <taxon>Bacillales</taxon>
        <taxon>Paenibacillaceae</taxon>
        <taxon>Brevibacillus</taxon>
    </lineage>
</organism>
<dbReference type="KEGG" id="bfm:BP422_08775"/>
<feature type="domain" description="DUF4132" evidence="1">
    <location>
        <begin position="881"/>
        <end position="1065"/>
    </location>
</feature>
<accession>A0A220MF76</accession>